<dbReference type="OrthoDB" id="10299890at2759"/>
<sequence>MGFGDGGLGPVLWALDERSSVNLCDCSHQNDWTAKSYLLLFLPPLLVLNEGCQLVIDDIH</sequence>
<dbReference type="EMBL" id="JXTB01000265">
    <property type="protein sequence ID" value="PON49211.1"/>
    <property type="molecule type" value="Genomic_DNA"/>
</dbReference>
<reference evidence="2" key="1">
    <citation type="submission" date="2016-06" db="EMBL/GenBank/DDBJ databases">
        <title>Parallel loss of symbiosis genes in relatives of nitrogen-fixing non-legume Parasponia.</title>
        <authorList>
            <person name="Van Velzen R."/>
            <person name="Holmer R."/>
            <person name="Bu F."/>
            <person name="Rutten L."/>
            <person name="Van Zeijl A."/>
            <person name="Liu W."/>
            <person name="Santuari L."/>
            <person name="Cao Q."/>
            <person name="Sharma T."/>
            <person name="Shen D."/>
            <person name="Roswanjaya Y."/>
            <person name="Wardhani T."/>
            <person name="Kalhor M.S."/>
            <person name="Jansen J."/>
            <person name="Van den Hoogen J."/>
            <person name="Gungor B."/>
            <person name="Hartog M."/>
            <person name="Hontelez J."/>
            <person name="Verver J."/>
            <person name="Yang W.-C."/>
            <person name="Schijlen E."/>
            <person name="Repin R."/>
            <person name="Schilthuizen M."/>
            <person name="Schranz E."/>
            <person name="Heidstra R."/>
            <person name="Miyata K."/>
            <person name="Fedorova E."/>
            <person name="Kohlen W."/>
            <person name="Bisseling T."/>
            <person name="Smit S."/>
            <person name="Geurts R."/>
        </authorList>
    </citation>
    <scope>NUCLEOTIDE SEQUENCE [LARGE SCALE GENOMIC DNA]</scope>
    <source>
        <strain evidence="2">cv. WU1-14</strain>
    </source>
</reference>
<name>A0A2P5BK96_PARAD</name>
<protein>
    <submittedName>
        <fullName evidence="1">Uncharacterized protein</fullName>
    </submittedName>
</protein>
<evidence type="ECO:0000313" key="1">
    <source>
        <dbReference type="EMBL" id="PON49211.1"/>
    </source>
</evidence>
<evidence type="ECO:0000313" key="2">
    <source>
        <dbReference type="Proteomes" id="UP000237105"/>
    </source>
</evidence>
<dbReference type="Proteomes" id="UP000237105">
    <property type="component" value="Unassembled WGS sequence"/>
</dbReference>
<gene>
    <name evidence="1" type="ORF">PanWU01x14_232000</name>
</gene>
<comment type="caution">
    <text evidence="1">The sequence shown here is derived from an EMBL/GenBank/DDBJ whole genome shotgun (WGS) entry which is preliminary data.</text>
</comment>
<keyword evidence="2" id="KW-1185">Reference proteome</keyword>
<accession>A0A2P5BK96</accession>
<organism evidence="1 2">
    <name type="scientific">Parasponia andersonii</name>
    <name type="common">Sponia andersonii</name>
    <dbReference type="NCBI Taxonomy" id="3476"/>
    <lineage>
        <taxon>Eukaryota</taxon>
        <taxon>Viridiplantae</taxon>
        <taxon>Streptophyta</taxon>
        <taxon>Embryophyta</taxon>
        <taxon>Tracheophyta</taxon>
        <taxon>Spermatophyta</taxon>
        <taxon>Magnoliopsida</taxon>
        <taxon>eudicotyledons</taxon>
        <taxon>Gunneridae</taxon>
        <taxon>Pentapetalae</taxon>
        <taxon>rosids</taxon>
        <taxon>fabids</taxon>
        <taxon>Rosales</taxon>
        <taxon>Cannabaceae</taxon>
        <taxon>Parasponia</taxon>
    </lineage>
</organism>
<dbReference type="AlphaFoldDB" id="A0A2P5BK96"/>
<proteinExistence type="predicted"/>